<dbReference type="SMART" id="SM00248">
    <property type="entry name" value="ANK"/>
    <property type="match status" value="2"/>
</dbReference>
<protein>
    <recommendedName>
        <fullName evidence="8">Sosondowah ankyrin repeat domain family d</fullName>
    </recommendedName>
</protein>
<proteinExistence type="inferred from homology"/>
<dbReference type="AlphaFoldDB" id="A0A9Q1IQT6"/>
<comment type="similarity">
    <text evidence="3">Belongs to the SOWAH family.</text>
</comment>
<evidence type="ECO:0000256" key="4">
    <source>
        <dbReference type="PROSITE-ProRule" id="PRU00023"/>
    </source>
</evidence>
<keyword evidence="1" id="KW-0677">Repeat</keyword>
<dbReference type="PROSITE" id="PS50088">
    <property type="entry name" value="ANK_REPEAT"/>
    <property type="match status" value="1"/>
</dbReference>
<evidence type="ECO:0000256" key="2">
    <source>
        <dbReference type="ARBA" id="ARBA00023043"/>
    </source>
</evidence>
<keyword evidence="2 4" id="KW-0040">ANK repeat</keyword>
<reference evidence="6" key="1">
    <citation type="journal article" date="2023" name="Science">
        <title>Genome structures resolve the early diversification of teleost fishes.</title>
        <authorList>
            <person name="Parey E."/>
            <person name="Louis A."/>
            <person name="Montfort J."/>
            <person name="Bouchez O."/>
            <person name="Roques C."/>
            <person name="Iampietro C."/>
            <person name="Lluch J."/>
            <person name="Castinel A."/>
            <person name="Donnadieu C."/>
            <person name="Desvignes T."/>
            <person name="Floi Bucao C."/>
            <person name="Jouanno E."/>
            <person name="Wen M."/>
            <person name="Mejri S."/>
            <person name="Dirks R."/>
            <person name="Jansen H."/>
            <person name="Henkel C."/>
            <person name="Chen W.J."/>
            <person name="Zahm M."/>
            <person name="Cabau C."/>
            <person name="Klopp C."/>
            <person name="Thompson A.W."/>
            <person name="Robinson-Rechavi M."/>
            <person name="Braasch I."/>
            <person name="Lecointre G."/>
            <person name="Bobe J."/>
            <person name="Postlethwait J.H."/>
            <person name="Berthelot C."/>
            <person name="Roest Crollius H."/>
            <person name="Guiguen Y."/>
        </authorList>
    </citation>
    <scope>NUCLEOTIDE SEQUENCE</scope>
    <source>
        <strain evidence="6">WJC10195</strain>
    </source>
</reference>
<dbReference type="OrthoDB" id="60433at2759"/>
<dbReference type="Proteomes" id="UP001152622">
    <property type="component" value="Chromosome 8"/>
</dbReference>
<comment type="caution">
    <text evidence="6">The sequence shown here is derived from an EMBL/GenBank/DDBJ whole genome shotgun (WGS) entry which is preliminary data.</text>
</comment>
<keyword evidence="7" id="KW-1185">Reference proteome</keyword>
<feature type="compositionally biased region" description="Polar residues" evidence="5">
    <location>
        <begin position="71"/>
        <end position="88"/>
    </location>
</feature>
<dbReference type="PANTHER" id="PTHR14491">
    <property type="entry name" value="SOSONDOWAH, ISOFORM G"/>
    <property type="match status" value="1"/>
</dbReference>
<evidence type="ECO:0000313" key="6">
    <source>
        <dbReference type="EMBL" id="KAJ8351218.1"/>
    </source>
</evidence>
<organism evidence="6 7">
    <name type="scientific">Synaphobranchus kaupii</name>
    <name type="common">Kaup's arrowtooth eel</name>
    <dbReference type="NCBI Taxonomy" id="118154"/>
    <lineage>
        <taxon>Eukaryota</taxon>
        <taxon>Metazoa</taxon>
        <taxon>Chordata</taxon>
        <taxon>Craniata</taxon>
        <taxon>Vertebrata</taxon>
        <taxon>Euteleostomi</taxon>
        <taxon>Actinopterygii</taxon>
        <taxon>Neopterygii</taxon>
        <taxon>Teleostei</taxon>
        <taxon>Anguilliformes</taxon>
        <taxon>Synaphobranchidae</taxon>
        <taxon>Synaphobranchus</taxon>
    </lineage>
</organism>
<dbReference type="SUPFAM" id="SSF48403">
    <property type="entry name" value="Ankyrin repeat"/>
    <property type="match status" value="1"/>
</dbReference>
<dbReference type="Gene3D" id="1.25.40.20">
    <property type="entry name" value="Ankyrin repeat-containing domain"/>
    <property type="match status" value="1"/>
</dbReference>
<dbReference type="PANTHER" id="PTHR14491:SF8">
    <property type="entry name" value="ANKYRIN REPEAT DOMAIN-CONTAINING PROTEIN SOWAHD"/>
    <property type="match status" value="1"/>
</dbReference>
<dbReference type="InterPro" id="IPR036770">
    <property type="entry name" value="Ankyrin_rpt-contain_sf"/>
</dbReference>
<feature type="region of interest" description="Disordered" evidence="5">
    <location>
        <begin position="314"/>
        <end position="345"/>
    </location>
</feature>
<dbReference type="EMBL" id="JAINUF010000008">
    <property type="protein sequence ID" value="KAJ8351218.1"/>
    <property type="molecule type" value="Genomic_DNA"/>
</dbReference>
<evidence type="ECO:0008006" key="8">
    <source>
        <dbReference type="Google" id="ProtNLM"/>
    </source>
</evidence>
<feature type="region of interest" description="Disordered" evidence="5">
    <location>
        <begin position="71"/>
        <end position="105"/>
    </location>
</feature>
<sequence>MYDSSSIPELSDRISSTDNLNSHLGGAESPLVEEESGCDTANASGKDSHVPEIFRASGEYVNLADRMSRVGTAQASTRRSRLQRQQEANEPGYTGALHTSLSQKLSGEVTEKGSLTPAMRKKYLKDLFVNNGLHSGLGSLLLSSKSSSTSSKDCDHEAPYSAEESNSNSAFWVLDPTEHAWMLSIVDGNFDSIVDYLSDDFSLLTKKDFVSGFTVVHWLAKNGRDETLVKLFKYAEREGLPVDVNLKASGGLTPLHVATMHAQYMVVKILVGAFAADVEVMDYSGRRAWQYLKTNAPAEMRELLGGTDDEYGTVGYHNANNSGSAAPNSKSDTKGEDDEVDSFARRNDRSMFGSFRRFMSPLLKFVNSSTRNPMGTDS</sequence>
<evidence type="ECO:0000256" key="1">
    <source>
        <dbReference type="ARBA" id="ARBA00022737"/>
    </source>
</evidence>
<gene>
    <name evidence="6" type="ORF">SKAU_G00226940</name>
</gene>
<evidence type="ECO:0000256" key="3">
    <source>
        <dbReference type="ARBA" id="ARBA00038122"/>
    </source>
</evidence>
<feature type="compositionally biased region" description="Polar residues" evidence="5">
    <location>
        <begin position="1"/>
        <end position="22"/>
    </location>
</feature>
<dbReference type="InterPro" id="IPR002110">
    <property type="entry name" value="Ankyrin_rpt"/>
</dbReference>
<feature type="region of interest" description="Disordered" evidence="5">
    <location>
        <begin position="1"/>
        <end position="50"/>
    </location>
</feature>
<name>A0A9Q1IQT6_SYNKA</name>
<dbReference type="Pfam" id="PF12796">
    <property type="entry name" value="Ank_2"/>
    <property type="match status" value="1"/>
</dbReference>
<evidence type="ECO:0000313" key="7">
    <source>
        <dbReference type="Proteomes" id="UP001152622"/>
    </source>
</evidence>
<dbReference type="PROSITE" id="PS50297">
    <property type="entry name" value="ANK_REP_REGION"/>
    <property type="match status" value="1"/>
</dbReference>
<feature type="compositionally biased region" description="Low complexity" evidence="5">
    <location>
        <begin position="318"/>
        <end position="330"/>
    </location>
</feature>
<feature type="repeat" description="ANK" evidence="4">
    <location>
        <begin position="250"/>
        <end position="271"/>
    </location>
</feature>
<evidence type="ECO:0000256" key="5">
    <source>
        <dbReference type="SAM" id="MobiDB-lite"/>
    </source>
</evidence>
<accession>A0A9Q1IQT6</accession>